<evidence type="ECO:0000313" key="2">
    <source>
        <dbReference type="EMBL" id="PIR04463.1"/>
    </source>
</evidence>
<dbReference type="AlphaFoldDB" id="A0A2H0N6E1"/>
<name>A0A2H0N6E1_9BACT</name>
<sequence>MGAVHQGPLQLALDLRAREDLLHQFIGHLRAARGVEVGDDPAAVGMTPVKPRRPPLLHTVGPGVNPTRPVGQMHAHGRDHQDAVNDGGIAVHHHPIGPESDERCVHQEEAVEPLATAEGRKRNQKGGEKRHQHQHPDGVERRVDLLARVRDTRETPHQKPKYIPHDDCSP</sequence>
<feature type="region of interest" description="Disordered" evidence="1">
    <location>
        <begin position="111"/>
        <end position="170"/>
    </location>
</feature>
<organism evidence="2 3">
    <name type="scientific">Candidatus Magasanikbacteria bacterium CG11_big_fil_rev_8_21_14_0_20_39_34</name>
    <dbReference type="NCBI Taxonomy" id="1974653"/>
    <lineage>
        <taxon>Bacteria</taxon>
        <taxon>Candidatus Magasanikiibacteriota</taxon>
    </lineage>
</organism>
<reference evidence="2 3" key="1">
    <citation type="submission" date="2017-09" db="EMBL/GenBank/DDBJ databases">
        <title>Depth-based differentiation of microbial function through sediment-hosted aquifers and enrichment of novel symbionts in the deep terrestrial subsurface.</title>
        <authorList>
            <person name="Probst A.J."/>
            <person name="Ladd B."/>
            <person name="Jarett J.K."/>
            <person name="Geller-Mcgrath D.E."/>
            <person name="Sieber C.M."/>
            <person name="Emerson J.B."/>
            <person name="Anantharaman K."/>
            <person name="Thomas B.C."/>
            <person name="Malmstrom R."/>
            <person name="Stieglmeier M."/>
            <person name="Klingl A."/>
            <person name="Woyke T."/>
            <person name="Ryan C.M."/>
            <person name="Banfield J.F."/>
        </authorList>
    </citation>
    <scope>NUCLEOTIDE SEQUENCE [LARGE SCALE GENOMIC DNA]</scope>
    <source>
        <strain evidence="2">CG11_big_fil_rev_8_21_14_0_20_39_34</strain>
    </source>
</reference>
<dbReference type="EMBL" id="PCWN01000002">
    <property type="protein sequence ID" value="PIR04463.1"/>
    <property type="molecule type" value="Genomic_DNA"/>
</dbReference>
<feature type="compositionally biased region" description="Basic and acidic residues" evidence="1">
    <location>
        <begin position="118"/>
        <end position="170"/>
    </location>
</feature>
<evidence type="ECO:0000313" key="3">
    <source>
        <dbReference type="Proteomes" id="UP000229600"/>
    </source>
</evidence>
<protein>
    <submittedName>
        <fullName evidence="2">Uncharacterized protein</fullName>
    </submittedName>
</protein>
<accession>A0A2H0N6E1</accession>
<proteinExistence type="predicted"/>
<gene>
    <name evidence="2" type="ORF">COV59_00595</name>
</gene>
<comment type="caution">
    <text evidence="2">The sequence shown here is derived from an EMBL/GenBank/DDBJ whole genome shotgun (WGS) entry which is preliminary data.</text>
</comment>
<dbReference type="Proteomes" id="UP000229600">
    <property type="component" value="Unassembled WGS sequence"/>
</dbReference>
<evidence type="ECO:0000256" key="1">
    <source>
        <dbReference type="SAM" id="MobiDB-lite"/>
    </source>
</evidence>